<comment type="caution">
    <text evidence="1">The sequence shown here is derived from an EMBL/GenBank/DDBJ whole genome shotgun (WGS) entry which is preliminary data.</text>
</comment>
<reference evidence="2" key="1">
    <citation type="submission" date="2019-01" db="EMBL/GenBank/DDBJ databases">
        <title>Anaerobic oxidation of ethane by archaea from a marine hydrocarbon seep.</title>
        <authorList>
            <person name="Musat F."/>
        </authorList>
    </citation>
    <scope>NUCLEOTIDE SEQUENCE [LARGE SCALE GENOMIC DNA]</scope>
</reference>
<sequence>MDEYKEIGMDFKILNDFMTHLTVKVGKYGKLKYGDKLSKELDTINQIRSDLEEKMFKEYPKDANTKVFYGEGPDITNLLEEYYEIPNE</sequence>
<gene>
    <name evidence="1" type="ORF">AEth_00924</name>
</gene>
<name>A0A8B3S311_9EURY</name>
<proteinExistence type="predicted"/>
<dbReference type="Proteomes" id="UP000291831">
    <property type="component" value="Unassembled WGS sequence"/>
</dbReference>
<accession>A0A8B3S311</accession>
<evidence type="ECO:0000313" key="1">
    <source>
        <dbReference type="EMBL" id="RZB30970.1"/>
    </source>
</evidence>
<dbReference type="AlphaFoldDB" id="A0A8B3S311"/>
<protein>
    <submittedName>
        <fullName evidence="1">Uncharacterized protein</fullName>
    </submittedName>
</protein>
<dbReference type="EMBL" id="RPGO01000024">
    <property type="protein sequence ID" value="RZB30970.1"/>
    <property type="molecule type" value="Genomic_DNA"/>
</dbReference>
<evidence type="ECO:0000313" key="2">
    <source>
        <dbReference type="Proteomes" id="UP000291831"/>
    </source>
</evidence>
<organism evidence="1 2">
    <name type="scientific">Candidatus Argoarchaeum ethanivorans</name>
    <dbReference type="NCBI Taxonomy" id="2608793"/>
    <lineage>
        <taxon>Archaea</taxon>
        <taxon>Methanobacteriati</taxon>
        <taxon>Methanobacteriota</taxon>
        <taxon>Stenosarchaea group</taxon>
        <taxon>Methanomicrobia</taxon>
        <taxon>Methanosarcinales</taxon>
        <taxon>Methanosarcinales incertae sedis</taxon>
        <taxon>GOM Arc I cluster</taxon>
        <taxon>Candidatus Argoarchaeum</taxon>
    </lineage>
</organism>